<feature type="transmembrane region" description="Helical" evidence="11">
    <location>
        <begin position="753"/>
        <end position="777"/>
    </location>
</feature>
<evidence type="ECO:0000256" key="5">
    <source>
        <dbReference type="ARBA" id="ARBA00022737"/>
    </source>
</evidence>
<dbReference type="InterPro" id="IPR027417">
    <property type="entry name" value="P-loop_NTPase"/>
</dbReference>
<dbReference type="CDD" id="cd03232">
    <property type="entry name" value="ABCG_PDR_domain2"/>
    <property type="match status" value="1"/>
</dbReference>
<feature type="transmembrane region" description="Helical" evidence="11">
    <location>
        <begin position="676"/>
        <end position="701"/>
    </location>
</feature>
<evidence type="ECO:0000313" key="13">
    <source>
        <dbReference type="EMBL" id="KAK9808575.1"/>
    </source>
</evidence>
<proteinExistence type="inferred from homology"/>
<comment type="similarity">
    <text evidence="2">Belongs to the ABC transporter superfamily. ABCG family. PDR (TC 3.A.1.205) subfamily.</text>
</comment>
<evidence type="ECO:0000313" key="14">
    <source>
        <dbReference type="Proteomes" id="UP001465755"/>
    </source>
</evidence>
<dbReference type="PANTHER" id="PTHR19241">
    <property type="entry name" value="ATP-BINDING CASSETTE TRANSPORTER"/>
    <property type="match status" value="1"/>
</dbReference>
<feature type="transmembrane region" description="Helical" evidence="11">
    <location>
        <begin position="1334"/>
        <end position="1354"/>
    </location>
</feature>
<feature type="transmembrane region" description="Helical" evidence="11">
    <location>
        <begin position="1418"/>
        <end position="1436"/>
    </location>
</feature>
<dbReference type="Pfam" id="PF01061">
    <property type="entry name" value="ABC2_membrane"/>
    <property type="match status" value="2"/>
</dbReference>
<keyword evidence="4 11" id="KW-0812">Transmembrane</keyword>
<evidence type="ECO:0000256" key="3">
    <source>
        <dbReference type="ARBA" id="ARBA00022448"/>
    </source>
</evidence>
<sequence length="1504" mass="165949">MGDGAQQNSQTFCEAEEACQTVPLAQGALADEDAGNDLAWIASERARRGLPPTKAVLRPHESYQIVDTKEGEPVEMELHRLTPAQRQLVLDAALKTRDMDNLLLLSKIQQRMNRVGIVPPENEVRFEDLTVEIAAVSANNAHPSIPGSYVNFVKGVLRKLHLVPGSNQKLQVLKGISGVVRPGKLTLLLGPPGGGRSTLLKALAGRLKGAHIKQGGSVLYNGHHLDDFVAQRTSSYVDQNDNHIAEMTVRETFDFAARCLNAGLGADSMAELQRRERDRGIEPDWEVDAFMQASAATNKRQHIMTDYMLRLLGLEVCADVPVGNAMVRGISGGQRKRTTIGEMVIGPKRTLFLDEISTGLDASTTQQIVRCMRNLVVLRRCTIMVALLQPAPETYNLFDDVMLLDVGTIVYQGPREGVLAFFESQGFQCPPRKGVADFLQEICSPKDQEQYWADQSRTWAFVETQQLAAAFQSSEPGKQLAQTLAQPYQRCEQGDTALVRQRYALSGVSYIEALLQREAVLMWRNRLVYMLRFVQLFTIAFMCATLFVKTRMSRRNVTEGQRYVSYLFFASFFFVVNGFSELPLTVASLSVFYKQRDELFYPVYSYLVPLLILRLPVSLAVAVLYTCITYFAIGLTNSAGRFFLQLATGLCLHQCSITVFRAVAAIGRQPVIASALGFLLVTAAILFNGFVIAFSAIPWWWRWAAWANPGSWGLRTFALTECLSPEWATPSGIDGQTVGEATLNQFGLLHRFYWVWIDFGAMIGFIAIATAISYVALRWLPESNQRTAVVASTDKDASHLKADGSVAIDVHNINLHAQSSAAGSKARANGADTGVPAVVSSAGKHPTSSTADTEASAEHDMDAPQANSSKKPGLSSSHMNLDFQPMTLTFQDVHYYVPATGAQRQARKQTGGKAGQKQEHAQVGREIELLQGITGAFCPGVLTALMGASGAGKTTLMDVLACRKTVGRTTGDVRVNGFPQDGATFQRITGYVEQEDVHSPQATVREALVFSGRLRQPASVSNSVLQRFVDQILDLVELTRLRNSLVGLKAISGLSVEQRKRLSIAVELVANPAIVFMDEPTSGLDARAAAIVVRTLRNITSTGRTITATVHQPAIQIFEAFDDLLLLQRGGRMIYAGPLGDQSTHMVAYLEGLPGVSHMPEGVNPSTWMLDISSISAEAHRKDSLADLWKASALCRAHTDKAAELSTAKSGAKALSFDQQYAMPLWRQYLLILGKYYTCYWRYPQYNSVRLTTTVILAVIFGSVYWQKGMQRSTSQDVNRIAGLQFLAVINLGFNNAFTVLPILSVERGVFYRERAAYYYSSITYAVAQGDVEIPYLVVQSVVYSLIVYFMVHLEYSAAKFFWFFLFMLLTLALYTYLGVALLALAPSPAAASVSSVTILAAWALFAGFVAPKPTIEGYWIWFYWLSPTAYALYGLTVSQQGDINNEFLTPVQQPRMSVAAYIESHFGFDHNFVGYNALVLCGFIVFFRLTATVALRYINWQKR</sequence>
<comment type="caution">
    <text evidence="13">The sequence shown here is derived from an EMBL/GenBank/DDBJ whole genome shotgun (WGS) entry which is preliminary data.</text>
</comment>
<dbReference type="Gene3D" id="3.40.50.300">
    <property type="entry name" value="P-loop containing nucleotide triphosphate hydrolases"/>
    <property type="match status" value="2"/>
</dbReference>
<evidence type="ECO:0000256" key="9">
    <source>
        <dbReference type="ARBA" id="ARBA00023136"/>
    </source>
</evidence>
<protein>
    <recommendedName>
        <fullName evidence="12">ABC transporter domain-containing protein</fullName>
    </recommendedName>
</protein>
<feature type="transmembrane region" description="Helical" evidence="11">
    <location>
        <begin position="604"/>
        <end position="631"/>
    </location>
</feature>
<dbReference type="GO" id="GO:0016020">
    <property type="term" value="C:membrane"/>
    <property type="evidence" value="ECO:0007669"/>
    <property type="project" value="UniProtKB-SubCell"/>
</dbReference>
<keyword evidence="7" id="KW-0067">ATP-binding</keyword>
<dbReference type="SMART" id="SM00382">
    <property type="entry name" value="AAA"/>
    <property type="match status" value="2"/>
</dbReference>
<feature type="compositionally biased region" description="Polar residues" evidence="10">
    <location>
        <begin position="865"/>
        <end position="879"/>
    </location>
</feature>
<evidence type="ECO:0000256" key="10">
    <source>
        <dbReference type="SAM" id="MobiDB-lite"/>
    </source>
</evidence>
<accession>A0AAW1PFF5</accession>
<gene>
    <name evidence="13" type="ORF">WJX73_010864</name>
</gene>
<dbReference type="Pfam" id="PF19055">
    <property type="entry name" value="ABC2_membrane_7"/>
    <property type="match status" value="1"/>
</dbReference>
<feature type="region of interest" description="Disordered" evidence="10">
    <location>
        <begin position="824"/>
        <end position="879"/>
    </location>
</feature>
<dbReference type="InterPro" id="IPR034003">
    <property type="entry name" value="ABCG_PDR_2"/>
</dbReference>
<dbReference type="Proteomes" id="UP001465755">
    <property type="component" value="Unassembled WGS sequence"/>
</dbReference>
<dbReference type="InterPro" id="IPR043926">
    <property type="entry name" value="ABCG_dom"/>
</dbReference>
<keyword evidence="3" id="KW-0813">Transport</keyword>
<feature type="domain" description="ABC transporter" evidence="12">
    <location>
        <begin position="888"/>
        <end position="1154"/>
    </location>
</feature>
<dbReference type="InterPro" id="IPR013525">
    <property type="entry name" value="ABC2_TM"/>
</dbReference>
<comment type="subcellular location">
    <subcellularLocation>
        <location evidence="1">Membrane</location>
        <topology evidence="1">Multi-pass membrane protein</topology>
    </subcellularLocation>
</comment>
<dbReference type="Pfam" id="PF08370">
    <property type="entry name" value="PDR_assoc"/>
    <property type="match status" value="1"/>
</dbReference>
<keyword evidence="14" id="KW-1185">Reference proteome</keyword>
<feature type="transmembrane region" description="Helical" evidence="11">
    <location>
        <begin position="1249"/>
        <end position="1266"/>
    </location>
</feature>
<evidence type="ECO:0000256" key="7">
    <source>
        <dbReference type="ARBA" id="ARBA00022840"/>
    </source>
</evidence>
<dbReference type="GO" id="GO:0005524">
    <property type="term" value="F:ATP binding"/>
    <property type="evidence" value="ECO:0007669"/>
    <property type="project" value="UniProtKB-KW"/>
</dbReference>
<evidence type="ECO:0000256" key="6">
    <source>
        <dbReference type="ARBA" id="ARBA00022741"/>
    </source>
</evidence>
<dbReference type="GO" id="GO:0071944">
    <property type="term" value="C:cell periphery"/>
    <property type="evidence" value="ECO:0007669"/>
    <property type="project" value="UniProtKB-ARBA"/>
</dbReference>
<evidence type="ECO:0000256" key="4">
    <source>
        <dbReference type="ARBA" id="ARBA00022692"/>
    </source>
</evidence>
<dbReference type="GO" id="GO:0140359">
    <property type="term" value="F:ABC-type transporter activity"/>
    <property type="evidence" value="ECO:0007669"/>
    <property type="project" value="InterPro"/>
</dbReference>
<dbReference type="PROSITE" id="PS50893">
    <property type="entry name" value="ABC_TRANSPORTER_2"/>
    <property type="match status" value="2"/>
</dbReference>
<evidence type="ECO:0000259" key="12">
    <source>
        <dbReference type="PROSITE" id="PS50893"/>
    </source>
</evidence>
<feature type="transmembrane region" description="Helical" evidence="11">
    <location>
        <begin position="643"/>
        <end position="664"/>
    </location>
</feature>
<evidence type="ECO:0000256" key="2">
    <source>
        <dbReference type="ARBA" id="ARBA00006012"/>
    </source>
</evidence>
<dbReference type="EMBL" id="JALJOQ010000022">
    <property type="protein sequence ID" value="KAK9808575.1"/>
    <property type="molecule type" value="Genomic_DNA"/>
</dbReference>
<feature type="transmembrane region" description="Helical" evidence="11">
    <location>
        <begin position="527"/>
        <end position="548"/>
    </location>
</feature>
<evidence type="ECO:0000256" key="8">
    <source>
        <dbReference type="ARBA" id="ARBA00022989"/>
    </source>
</evidence>
<keyword evidence="9 11" id="KW-0472">Membrane</keyword>
<evidence type="ECO:0000256" key="1">
    <source>
        <dbReference type="ARBA" id="ARBA00004141"/>
    </source>
</evidence>
<feature type="transmembrane region" description="Helical" evidence="11">
    <location>
        <begin position="1286"/>
        <end position="1304"/>
    </location>
</feature>
<dbReference type="FunFam" id="3.40.50.300:FF:000059">
    <property type="entry name" value="ABC transporter G family member 40"/>
    <property type="match status" value="1"/>
</dbReference>
<keyword evidence="6" id="KW-0547">Nucleotide-binding</keyword>
<keyword evidence="5" id="KW-0677">Repeat</keyword>
<dbReference type="GO" id="GO:0016887">
    <property type="term" value="F:ATP hydrolysis activity"/>
    <property type="evidence" value="ECO:0007669"/>
    <property type="project" value="InterPro"/>
</dbReference>
<dbReference type="InterPro" id="IPR003593">
    <property type="entry name" value="AAA+_ATPase"/>
</dbReference>
<feature type="transmembrane region" description="Helical" evidence="11">
    <location>
        <begin position="1361"/>
        <end position="1384"/>
    </location>
</feature>
<feature type="transmembrane region" description="Helical" evidence="11">
    <location>
        <begin position="1390"/>
        <end position="1411"/>
    </location>
</feature>
<dbReference type="FunFam" id="3.40.50.300:FF:000179">
    <property type="entry name" value="ABC transporter G family member 34"/>
    <property type="match status" value="1"/>
</dbReference>
<dbReference type="Pfam" id="PF00005">
    <property type="entry name" value="ABC_tran"/>
    <property type="match status" value="2"/>
</dbReference>
<keyword evidence="8 11" id="KW-1133">Transmembrane helix</keyword>
<organism evidence="13 14">
    <name type="scientific">Symbiochloris irregularis</name>
    <dbReference type="NCBI Taxonomy" id="706552"/>
    <lineage>
        <taxon>Eukaryota</taxon>
        <taxon>Viridiplantae</taxon>
        <taxon>Chlorophyta</taxon>
        <taxon>core chlorophytes</taxon>
        <taxon>Trebouxiophyceae</taxon>
        <taxon>Trebouxiales</taxon>
        <taxon>Trebouxiaceae</taxon>
        <taxon>Symbiochloris</taxon>
    </lineage>
</organism>
<feature type="transmembrane region" description="Helical" evidence="11">
    <location>
        <begin position="568"/>
        <end position="592"/>
    </location>
</feature>
<evidence type="ECO:0000256" key="11">
    <source>
        <dbReference type="SAM" id="Phobius"/>
    </source>
</evidence>
<dbReference type="SUPFAM" id="SSF52540">
    <property type="entry name" value="P-loop containing nucleoside triphosphate hydrolases"/>
    <property type="match status" value="2"/>
</dbReference>
<dbReference type="InterPro" id="IPR003439">
    <property type="entry name" value="ABC_transporter-like_ATP-bd"/>
</dbReference>
<feature type="transmembrane region" description="Helical" evidence="11">
    <location>
        <begin position="1474"/>
        <end position="1499"/>
    </location>
</feature>
<name>A0AAW1PFF5_9CHLO</name>
<reference evidence="13 14" key="1">
    <citation type="journal article" date="2024" name="Nat. Commun.">
        <title>Phylogenomics reveals the evolutionary origins of lichenization in chlorophyte algae.</title>
        <authorList>
            <person name="Puginier C."/>
            <person name="Libourel C."/>
            <person name="Otte J."/>
            <person name="Skaloud P."/>
            <person name="Haon M."/>
            <person name="Grisel S."/>
            <person name="Petersen M."/>
            <person name="Berrin J.G."/>
            <person name="Delaux P.M."/>
            <person name="Dal Grande F."/>
            <person name="Keller J."/>
        </authorList>
    </citation>
    <scope>NUCLEOTIDE SEQUENCE [LARGE SCALE GENOMIC DNA]</scope>
    <source>
        <strain evidence="13 14">SAG 2036</strain>
    </source>
</reference>
<dbReference type="InterPro" id="IPR013581">
    <property type="entry name" value="PDR_assoc"/>
</dbReference>
<feature type="domain" description="ABC transporter" evidence="12">
    <location>
        <begin position="157"/>
        <end position="431"/>
    </location>
</feature>